<sequence length="1307" mass="139848">MATLLLQAAGGLLGGAFGTFGATVGTAAGALAGYWIDQRLFGASQHAEGPRLTEQRPMTAEEGVPVARAYGHVRLAGTVIWATRFEEETTTERQGGKGGPKVTTTTYSYFGNVAVALCEGPVAMVKRVWADGREIDLTEITVRVHTGEAGQTADPLLEVKQGADNTPAYRNIAYLVFERFPLEDFGNRIPQIEAEVIRPVGELEKGLTAVSVIPGATEHGLSPSSAISQLGPGETVEHNRHILYAGNDWSASIDELQAICPNLRHVSLIVTWFGDDLRAGGCSLRPGVTQRQMGEESPPWKVSGLSRQSADSRLVSRVEGRPAYGGTPTDASVIEAIRDLKARGLSVMLHPFIMMDVPQDNALPDPYDGAVQAPYPWRGRITCFPGPAQAGSADGTATAQSQVAAFVGATQPADLAVSGEMVVPGPGADWGYRRLVLHTARLAQIAGGVDAMLIGSELRGLTCLRNASNQFPFVDALRQLASDVRAILGPGCKLSYGADWSEYFGYHPADGSGDVFYHLDQLWAAPEIDAVGIDNYMPLSDWRAADAFSDQGNPDGMRADNDAAAMQAAIAAGEGFDWYYASDAGRADRMRSPITDGAHGKPWVYRYKDLVSWWSNVHVDRRGGAETGPQSPWVPYGKPIWMTETGCPAVDAGANQPNVFPDPKSSESARPHHSAGTRGDGVQRAFLTAHQRHWVQVGAPANPVAPGTSVPMVDPERQYIWAWDARPYPEFPRNGTIWGDGPNWLTGHWINGRLGCAPLAGLIGAIFADHGLPAPDVEAVRGVVQGMTVLTPGSIRQTLEPLVDAFGLVATDTGDAQAPLIRIADPDYRPVAVPRAQLCLGKEHGDRTLISGQADELPSEVVLRYRDALTDYRTQSARSRRRDGPSAMLIDANLPCTLHPEGALAVANAMLDRLWFGRDTLKFHLPLRFAGLEPGDVVAFDDNPRGHWRITAIDLTDRLEITARSIVRSLSPAMPPAFSVHSASPEASGRFGGPPETVLLDLPMLDQTTVENNHRIAVHAVPDRPHAVLSSPGADGFELRQTVAGNAIMGTLLTPLSPGPPGRYDRASTVHARLFGGEFSSVTRELLLAGRNALAVEITGGLFEVLQFRFAEEVAPGEWRLWELLRGQAGTDDAAAAGAPAGGRIVFLDRRVPPSGLTAAEAGRTLNWRIGPAGRTFSSRYFTVLTAIAGTRALLPLSPVHPRAHLMPDGAVQLSWIRRSRIGGDVAIGGSTPLGEERELYRVTLFDGSGAPIHTAEPDASSLTLSPAGIVSIFGSVPDAIDAEIRQVSARVGDGLAMRTILHLTPN</sequence>
<dbReference type="SUPFAM" id="SSF51445">
    <property type="entry name" value="(Trans)glycosidases"/>
    <property type="match status" value="1"/>
</dbReference>
<dbReference type="Proteomes" id="UP000246132">
    <property type="component" value="Unassembled WGS sequence"/>
</dbReference>
<evidence type="ECO:0000313" key="5">
    <source>
        <dbReference type="EMBL" id="RKF06696.1"/>
    </source>
</evidence>
<dbReference type="Pfam" id="PF13550">
    <property type="entry name" value="Phage-tail_3"/>
    <property type="match status" value="1"/>
</dbReference>
<dbReference type="InterPro" id="IPR056490">
    <property type="entry name" value="Rcc01698_C"/>
</dbReference>
<dbReference type="Gene3D" id="3.20.20.80">
    <property type="entry name" value="Glycosidases"/>
    <property type="match status" value="1"/>
</dbReference>
<reference evidence="5 6" key="1">
    <citation type="journal article" date="2018" name="Int. J. Syst. Bacteriol.">
        <title>Oceaniradius stylonemae gen. nov., sp. nov., isolated from a red alga, Stylonema cornu-cervi.</title>
        <authorList>
            <person name="Jeong S."/>
        </authorList>
    </citation>
    <scope>NUCLEOTIDE SEQUENCE [LARGE SCALE GENOMIC DNA]</scope>
    <source>
        <strain evidence="5 6">StC1</strain>
    </source>
</reference>
<feature type="domain" description="Tip attachment protein J" evidence="3">
    <location>
        <begin position="792"/>
        <end position="953"/>
    </location>
</feature>
<evidence type="ECO:0000313" key="6">
    <source>
        <dbReference type="Proteomes" id="UP000246132"/>
    </source>
</evidence>
<proteinExistence type="predicted"/>
<dbReference type="CDD" id="cd19607">
    <property type="entry name" value="GTA_TIM-barrel-like"/>
    <property type="match status" value="1"/>
</dbReference>
<dbReference type="EMBL" id="QFWV02000006">
    <property type="protein sequence ID" value="RKF06696.1"/>
    <property type="molecule type" value="Genomic_DNA"/>
</dbReference>
<dbReference type="InterPro" id="IPR017853">
    <property type="entry name" value="GH"/>
</dbReference>
<dbReference type="OrthoDB" id="8445115at2"/>
<evidence type="ECO:0000256" key="1">
    <source>
        <dbReference type="SAM" id="MobiDB-lite"/>
    </source>
</evidence>
<dbReference type="Pfam" id="PF13547">
    <property type="entry name" value="GTA_TIM"/>
    <property type="match status" value="1"/>
</dbReference>
<evidence type="ECO:0000259" key="4">
    <source>
        <dbReference type="Pfam" id="PF23666"/>
    </source>
</evidence>
<protein>
    <submittedName>
        <fullName evidence="5">Host specificity protein</fullName>
    </submittedName>
</protein>
<comment type="caution">
    <text evidence="5">The sequence shown here is derived from an EMBL/GenBank/DDBJ whole genome shotgun (WGS) entry which is preliminary data.</text>
</comment>
<evidence type="ECO:0000259" key="2">
    <source>
        <dbReference type="Pfam" id="PF13547"/>
    </source>
</evidence>
<feature type="region of interest" description="Disordered" evidence="1">
    <location>
        <begin position="652"/>
        <end position="679"/>
    </location>
</feature>
<accession>A0A3A8A9V2</accession>
<feature type="region of interest" description="Disordered" evidence="1">
    <location>
        <begin position="288"/>
        <end position="308"/>
    </location>
</feature>
<evidence type="ECO:0000259" key="3">
    <source>
        <dbReference type="Pfam" id="PF13550"/>
    </source>
</evidence>
<gene>
    <name evidence="5" type="ORF">DEM25_010635</name>
</gene>
<keyword evidence="6" id="KW-1185">Reference proteome</keyword>
<name>A0A3A8A9V2_9HYPH</name>
<dbReference type="RefSeq" id="WP_109767289.1">
    <property type="nucleotide sequence ID" value="NZ_QFWV02000006.1"/>
</dbReference>
<dbReference type="InterPro" id="IPR025195">
    <property type="entry name" value="GTA_TIM_dom"/>
</dbReference>
<feature type="domain" description="GTA TIM-barrel-like" evidence="2">
    <location>
        <begin position="430"/>
        <end position="732"/>
    </location>
</feature>
<dbReference type="Pfam" id="PF23666">
    <property type="entry name" value="Rcc01698_C"/>
    <property type="match status" value="1"/>
</dbReference>
<dbReference type="InterPro" id="IPR032876">
    <property type="entry name" value="J_dom"/>
</dbReference>
<feature type="domain" description="Rcc01698-like C-terminal" evidence="4">
    <location>
        <begin position="1047"/>
        <end position="1146"/>
    </location>
</feature>
<organism evidence="5 6">
    <name type="scientific">Oceaniradius stylonematis</name>
    <dbReference type="NCBI Taxonomy" id="2184161"/>
    <lineage>
        <taxon>Bacteria</taxon>
        <taxon>Pseudomonadati</taxon>
        <taxon>Pseudomonadota</taxon>
        <taxon>Alphaproteobacteria</taxon>
        <taxon>Hyphomicrobiales</taxon>
        <taxon>Ahrensiaceae</taxon>
        <taxon>Oceaniradius</taxon>
    </lineage>
</organism>